<dbReference type="PROSITE" id="PS51257">
    <property type="entry name" value="PROKAR_LIPOPROTEIN"/>
    <property type="match status" value="1"/>
</dbReference>
<keyword evidence="1 2" id="KW-0732">Signal</keyword>
<sequence>MKRFILASASLIASCIALPLHAQTITVGAQYFAPKLDFDGHDASPKLYGVSLGIETIERLYFELHTTVNDKSDQLFGVDTEVRDSNAAYFRFASEQYDGVSLDILLGYARNTVTFSGRPEVYESKEEFNGFAWGLNLNYHLSDYILLTGGYQSRYSKDDIKLAGLSAGFIVQF</sequence>
<keyword evidence="5" id="KW-1185">Reference proteome</keyword>
<proteinExistence type="predicted"/>
<evidence type="ECO:0000313" key="5">
    <source>
        <dbReference type="Proteomes" id="UP001595453"/>
    </source>
</evidence>
<gene>
    <name evidence="4" type="ORF">ACFOEE_10530</name>
</gene>
<comment type="caution">
    <text evidence="4">The sequence shown here is derived from an EMBL/GenBank/DDBJ whole genome shotgun (WGS) entry which is preliminary data.</text>
</comment>
<feature type="signal peptide" evidence="2">
    <location>
        <begin position="1"/>
        <end position="22"/>
    </location>
</feature>
<reference evidence="5" key="1">
    <citation type="journal article" date="2019" name="Int. J. Syst. Evol. Microbiol.">
        <title>The Global Catalogue of Microorganisms (GCM) 10K type strain sequencing project: providing services to taxonomists for standard genome sequencing and annotation.</title>
        <authorList>
            <consortium name="The Broad Institute Genomics Platform"/>
            <consortium name="The Broad Institute Genome Sequencing Center for Infectious Disease"/>
            <person name="Wu L."/>
            <person name="Ma J."/>
        </authorList>
    </citation>
    <scope>NUCLEOTIDE SEQUENCE [LARGE SCALE GENOMIC DNA]</scope>
    <source>
        <strain evidence="5">KCTC 42730</strain>
    </source>
</reference>
<dbReference type="Proteomes" id="UP001595453">
    <property type="component" value="Unassembled WGS sequence"/>
</dbReference>
<evidence type="ECO:0000256" key="2">
    <source>
        <dbReference type="SAM" id="SignalP"/>
    </source>
</evidence>
<evidence type="ECO:0000313" key="4">
    <source>
        <dbReference type="EMBL" id="MFC3032957.1"/>
    </source>
</evidence>
<dbReference type="InterPro" id="IPR027385">
    <property type="entry name" value="Beta-barrel_OMP"/>
</dbReference>
<evidence type="ECO:0000259" key="3">
    <source>
        <dbReference type="Pfam" id="PF13505"/>
    </source>
</evidence>
<dbReference type="RefSeq" id="WP_377123956.1">
    <property type="nucleotide sequence ID" value="NZ_JBHRSD010000017.1"/>
</dbReference>
<feature type="chain" id="PRO_5045848508" evidence="2">
    <location>
        <begin position="23"/>
        <end position="173"/>
    </location>
</feature>
<protein>
    <submittedName>
        <fullName evidence="4">Outer membrane beta-barrel protein</fullName>
    </submittedName>
</protein>
<dbReference type="Pfam" id="PF13505">
    <property type="entry name" value="OMP_b-brl"/>
    <property type="match status" value="1"/>
</dbReference>
<name>A0ABV7CK17_9GAMM</name>
<dbReference type="EMBL" id="JBHRSD010000017">
    <property type="protein sequence ID" value="MFC3032957.1"/>
    <property type="molecule type" value="Genomic_DNA"/>
</dbReference>
<accession>A0ABV7CK17</accession>
<organism evidence="4 5">
    <name type="scientific">Pseudoalteromonas fenneropenaei</name>
    <dbReference type="NCBI Taxonomy" id="1737459"/>
    <lineage>
        <taxon>Bacteria</taxon>
        <taxon>Pseudomonadati</taxon>
        <taxon>Pseudomonadota</taxon>
        <taxon>Gammaproteobacteria</taxon>
        <taxon>Alteromonadales</taxon>
        <taxon>Pseudoalteromonadaceae</taxon>
        <taxon>Pseudoalteromonas</taxon>
    </lineage>
</organism>
<evidence type="ECO:0000256" key="1">
    <source>
        <dbReference type="ARBA" id="ARBA00022729"/>
    </source>
</evidence>
<feature type="domain" description="Outer membrane protein beta-barrel" evidence="3">
    <location>
        <begin position="11"/>
        <end position="173"/>
    </location>
</feature>
<dbReference type="SUPFAM" id="SSF56935">
    <property type="entry name" value="Porins"/>
    <property type="match status" value="1"/>
</dbReference>